<organism evidence="2 3">
    <name type="scientific">Halopseudomonas aestusnigri</name>
    <dbReference type="NCBI Taxonomy" id="857252"/>
    <lineage>
        <taxon>Bacteria</taxon>
        <taxon>Pseudomonadati</taxon>
        <taxon>Pseudomonadota</taxon>
        <taxon>Gammaproteobacteria</taxon>
        <taxon>Pseudomonadales</taxon>
        <taxon>Pseudomonadaceae</taxon>
        <taxon>Halopseudomonas</taxon>
    </lineage>
</organism>
<protein>
    <submittedName>
        <fullName evidence="2">Uncharacterized protein</fullName>
    </submittedName>
</protein>
<dbReference type="Proteomes" id="UP000243518">
    <property type="component" value="Unassembled WGS sequence"/>
</dbReference>
<reference evidence="2 3" key="1">
    <citation type="submission" date="2016-10" db="EMBL/GenBank/DDBJ databases">
        <authorList>
            <person name="Varghese N."/>
            <person name="Submissions S."/>
        </authorList>
    </citation>
    <scope>NUCLEOTIDE SEQUENCE [LARGE SCALE GENOMIC DNA]</scope>
    <source>
        <strain evidence="2 3">CECT 8317</strain>
    </source>
</reference>
<feature type="transmembrane region" description="Helical" evidence="1">
    <location>
        <begin position="118"/>
        <end position="141"/>
    </location>
</feature>
<keyword evidence="1" id="KW-0812">Transmembrane</keyword>
<feature type="transmembrane region" description="Helical" evidence="1">
    <location>
        <begin position="34"/>
        <end position="55"/>
    </location>
</feature>
<gene>
    <name evidence="2" type="ORF">SAMN05216586_101395</name>
</gene>
<comment type="caution">
    <text evidence="2">The sequence shown here is derived from an EMBL/GenBank/DDBJ whole genome shotgun (WGS) entry which is preliminary data.</text>
</comment>
<keyword evidence="3" id="KW-1185">Reference proteome</keyword>
<feature type="transmembrane region" description="Helical" evidence="1">
    <location>
        <begin position="6"/>
        <end position="22"/>
    </location>
</feature>
<dbReference type="EMBL" id="FNVE01000001">
    <property type="protein sequence ID" value="SEF56987.1"/>
    <property type="molecule type" value="Genomic_DNA"/>
</dbReference>
<evidence type="ECO:0000256" key="1">
    <source>
        <dbReference type="SAM" id="Phobius"/>
    </source>
</evidence>
<name>A0AAQ1JNR0_9GAMM</name>
<evidence type="ECO:0000313" key="2">
    <source>
        <dbReference type="EMBL" id="SEF56987.1"/>
    </source>
</evidence>
<keyword evidence="1" id="KW-1133">Transmembrane helix</keyword>
<feature type="transmembrane region" description="Helical" evidence="1">
    <location>
        <begin position="179"/>
        <end position="197"/>
    </location>
</feature>
<evidence type="ECO:0000313" key="3">
    <source>
        <dbReference type="Proteomes" id="UP000243518"/>
    </source>
</evidence>
<sequence>MSQLAYGLLTLLLIAASFWLWRQRRPLSAAARGAMTAALLGLGLAAAASLLLSLGSLAKELEHTQRILGLAAQNLSLPLLGLAAFYLGRGLQWQPAAWGRILLGLMAAFELLRRMDQLFGYQWVINSAALLVMLAGCLLVARQDRRPLPFVALCAVGTLTPLLQPGAAPLADLFVPGDTLLLLFPALLGAAVTVGLLSEQAHNRSQPEPDDHQPRP</sequence>
<proteinExistence type="predicted"/>
<dbReference type="RefSeq" id="WP_088273499.1">
    <property type="nucleotide sequence ID" value="NZ_CP087705.1"/>
</dbReference>
<keyword evidence="1" id="KW-0472">Membrane</keyword>
<feature type="transmembrane region" description="Helical" evidence="1">
    <location>
        <begin position="148"/>
        <end position="167"/>
    </location>
</feature>
<accession>A0AAQ1JNR0</accession>
<dbReference type="AlphaFoldDB" id="A0AAQ1JNR0"/>